<reference evidence="2 3" key="1">
    <citation type="submission" date="2014-04" db="EMBL/GenBank/DDBJ databases">
        <authorList>
            <consortium name="DOE Joint Genome Institute"/>
            <person name="Kuo A."/>
            <person name="Martino E."/>
            <person name="Perotto S."/>
            <person name="Kohler A."/>
            <person name="Nagy L.G."/>
            <person name="Floudas D."/>
            <person name="Copeland A."/>
            <person name="Barry K.W."/>
            <person name="Cichocki N."/>
            <person name="Veneault-Fourrey C."/>
            <person name="LaButti K."/>
            <person name="Lindquist E.A."/>
            <person name="Lipzen A."/>
            <person name="Lundell T."/>
            <person name="Morin E."/>
            <person name="Murat C."/>
            <person name="Sun H."/>
            <person name="Tunlid A."/>
            <person name="Henrissat B."/>
            <person name="Grigoriev I.V."/>
            <person name="Hibbett D.S."/>
            <person name="Martin F."/>
            <person name="Nordberg H.P."/>
            <person name="Cantor M.N."/>
            <person name="Hua S.X."/>
        </authorList>
    </citation>
    <scope>NUCLEOTIDE SEQUENCE [LARGE SCALE GENOMIC DNA]</scope>
    <source>
        <strain evidence="2 3">Zn</strain>
    </source>
</reference>
<feature type="compositionally biased region" description="Basic and acidic residues" evidence="1">
    <location>
        <begin position="144"/>
        <end position="153"/>
    </location>
</feature>
<dbReference type="EMBL" id="KN832870">
    <property type="protein sequence ID" value="KIN07059.1"/>
    <property type="molecule type" value="Genomic_DNA"/>
</dbReference>
<sequence>MGNEKKSEFKQLPRGYAEVLENTLGQPVIHDLVSRLGCIRPFSVVHHPLGGAEVFAELIEQFQAAPSKMGTKDNGSKKSSFSSPSSSSLEHTEQARNTGSDHAALSRDYQMIQAQQEQPQQNFQITPPTLSVKPMPLRHQRGSIGDDRSSVTF</sequence>
<keyword evidence="3" id="KW-1185">Reference proteome</keyword>
<dbReference type="InParanoid" id="A0A0C3D6U3"/>
<proteinExistence type="predicted"/>
<dbReference type="HOGENOM" id="CLU_1713827_0_0_1"/>
<evidence type="ECO:0000256" key="1">
    <source>
        <dbReference type="SAM" id="MobiDB-lite"/>
    </source>
</evidence>
<feature type="compositionally biased region" description="Low complexity" evidence="1">
    <location>
        <begin position="77"/>
        <end position="88"/>
    </location>
</feature>
<gene>
    <name evidence="2" type="ORF">OIDMADRAFT_46967</name>
</gene>
<dbReference type="Proteomes" id="UP000054321">
    <property type="component" value="Unassembled WGS sequence"/>
</dbReference>
<accession>A0A0C3D6U3</accession>
<protein>
    <submittedName>
        <fullName evidence="2">Uncharacterized protein</fullName>
    </submittedName>
</protein>
<organism evidence="2 3">
    <name type="scientific">Oidiodendron maius (strain Zn)</name>
    <dbReference type="NCBI Taxonomy" id="913774"/>
    <lineage>
        <taxon>Eukaryota</taxon>
        <taxon>Fungi</taxon>
        <taxon>Dikarya</taxon>
        <taxon>Ascomycota</taxon>
        <taxon>Pezizomycotina</taxon>
        <taxon>Leotiomycetes</taxon>
        <taxon>Leotiomycetes incertae sedis</taxon>
        <taxon>Myxotrichaceae</taxon>
        <taxon>Oidiodendron</taxon>
    </lineage>
</organism>
<name>A0A0C3D6U3_OIDMZ</name>
<reference evidence="3" key="2">
    <citation type="submission" date="2015-01" db="EMBL/GenBank/DDBJ databases">
        <title>Evolutionary Origins and Diversification of the Mycorrhizal Mutualists.</title>
        <authorList>
            <consortium name="DOE Joint Genome Institute"/>
            <consortium name="Mycorrhizal Genomics Consortium"/>
            <person name="Kohler A."/>
            <person name="Kuo A."/>
            <person name="Nagy L.G."/>
            <person name="Floudas D."/>
            <person name="Copeland A."/>
            <person name="Barry K.W."/>
            <person name="Cichocki N."/>
            <person name="Veneault-Fourrey C."/>
            <person name="LaButti K."/>
            <person name="Lindquist E.A."/>
            <person name="Lipzen A."/>
            <person name="Lundell T."/>
            <person name="Morin E."/>
            <person name="Murat C."/>
            <person name="Riley R."/>
            <person name="Ohm R."/>
            <person name="Sun H."/>
            <person name="Tunlid A."/>
            <person name="Henrissat B."/>
            <person name="Grigoriev I.V."/>
            <person name="Hibbett D.S."/>
            <person name="Martin F."/>
        </authorList>
    </citation>
    <scope>NUCLEOTIDE SEQUENCE [LARGE SCALE GENOMIC DNA]</scope>
    <source>
        <strain evidence="3">Zn</strain>
    </source>
</reference>
<feature type="compositionally biased region" description="Low complexity" evidence="1">
    <location>
        <begin position="110"/>
        <end position="124"/>
    </location>
</feature>
<evidence type="ECO:0000313" key="2">
    <source>
        <dbReference type="EMBL" id="KIN07059.1"/>
    </source>
</evidence>
<dbReference type="AlphaFoldDB" id="A0A0C3D6U3"/>
<dbReference type="STRING" id="913774.A0A0C3D6U3"/>
<evidence type="ECO:0000313" key="3">
    <source>
        <dbReference type="Proteomes" id="UP000054321"/>
    </source>
</evidence>
<feature type="region of interest" description="Disordered" evidence="1">
    <location>
        <begin position="66"/>
        <end position="153"/>
    </location>
</feature>